<dbReference type="Proteomes" id="UP000007589">
    <property type="component" value="Chromosome"/>
</dbReference>
<sequence length="78" mass="8818">MKYLAKKAALLYGSYVIPTKAGIYAAPPSSCGLTYSTGQFLKKLSMSSPRKRGSRLKNLNFKDFLLYHFFQGKTFKKL</sequence>
<dbReference type="AlphaFoldDB" id="H8K915"/>
<reference evidence="2" key="1">
    <citation type="submission" date="2012-02" db="EMBL/GenBank/DDBJ databases">
        <title>Complete genome sequence of Rickettsia australis strain Cutlack.</title>
        <authorList>
            <person name="Johnson S.L."/>
            <person name="Munk A.C."/>
            <person name="Han S."/>
            <person name="Bruce D.C."/>
            <person name="Dasch G.A."/>
        </authorList>
    </citation>
    <scope>NUCLEOTIDE SEQUENCE [LARGE SCALE GENOMIC DNA]</scope>
    <source>
        <strain evidence="2">Cutlack</strain>
    </source>
</reference>
<dbReference type="EMBL" id="CP003338">
    <property type="protein sequence ID" value="AFC70535.1"/>
    <property type="molecule type" value="Genomic_DNA"/>
</dbReference>
<accession>H8K915</accession>
<gene>
    <name evidence="1" type="ordered locus">MC5_00590</name>
</gene>
<keyword evidence="2" id="KW-1185">Reference proteome</keyword>
<evidence type="ECO:0000313" key="1">
    <source>
        <dbReference type="EMBL" id="AFC70535.1"/>
    </source>
</evidence>
<name>H8K915_RICAC</name>
<proteinExistence type="predicted"/>
<dbReference type="KEGG" id="rau:MC5_00590"/>
<protein>
    <submittedName>
        <fullName evidence="1">Uncharacterized protein</fullName>
    </submittedName>
</protein>
<dbReference type="HOGENOM" id="CLU_2619726_0_0_5"/>
<organism evidence="1 2">
    <name type="scientific">Rickettsia australis (strain Cutlack)</name>
    <dbReference type="NCBI Taxonomy" id="1105110"/>
    <lineage>
        <taxon>Bacteria</taxon>
        <taxon>Pseudomonadati</taxon>
        <taxon>Pseudomonadota</taxon>
        <taxon>Alphaproteobacteria</taxon>
        <taxon>Rickettsiales</taxon>
        <taxon>Rickettsiaceae</taxon>
        <taxon>Rickettsieae</taxon>
        <taxon>Rickettsia</taxon>
        <taxon>spotted fever group</taxon>
    </lineage>
</organism>
<evidence type="ECO:0000313" key="2">
    <source>
        <dbReference type="Proteomes" id="UP000007589"/>
    </source>
</evidence>